<name>A0ABU3MZT0_9SPHN</name>
<gene>
    <name evidence="3" type="ORF">MZO42_03715</name>
</gene>
<dbReference type="InterPro" id="IPR011990">
    <property type="entry name" value="TPR-like_helical_dom_sf"/>
</dbReference>
<protein>
    <submittedName>
        <fullName evidence="3">Tetratricopeptide repeat protein</fullName>
    </submittedName>
</protein>
<evidence type="ECO:0000256" key="2">
    <source>
        <dbReference type="SAM" id="SignalP"/>
    </source>
</evidence>
<feature type="chain" id="PRO_5046315138" evidence="2">
    <location>
        <begin position="21"/>
        <end position="234"/>
    </location>
</feature>
<comment type="caution">
    <text evidence="3">The sequence shown here is derived from an EMBL/GenBank/DDBJ whole genome shotgun (WGS) entry which is preliminary data.</text>
</comment>
<keyword evidence="2" id="KW-0732">Signal</keyword>
<dbReference type="Pfam" id="PF13181">
    <property type="entry name" value="TPR_8"/>
    <property type="match status" value="1"/>
</dbReference>
<dbReference type="PROSITE" id="PS50005">
    <property type="entry name" value="TPR"/>
    <property type="match status" value="1"/>
</dbReference>
<dbReference type="SMART" id="SM00028">
    <property type="entry name" value="TPR"/>
    <property type="match status" value="3"/>
</dbReference>
<sequence length="234" mass="26002">MIRGSFWVALALVSASPAVAQAPAQQETPEQVARNAKLGEAVAAIQSQKPAEATAILKPLLADYEKLYAGEKRKIYCAHDPQQALLYMGQAAAAKQEAVAIEPGWCIALWARGFALIDQQQLDAAVPFLERAVALSPSHAHYLSELGYAYQSQKKWQLSYDLYSRAATAAALEEGDKRKRSLRRAWFGMGFDLIELGRLDEAEALFKKCLELFPDDQKVKSELDYLREQRAKKS</sequence>
<dbReference type="EMBL" id="JALMLT010000001">
    <property type="protein sequence ID" value="MDT8757795.1"/>
    <property type="molecule type" value="Genomic_DNA"/>
</dbReference>
<proteinExistence type="predicted"/>
<reference evidence="3" key="1">
    <citation type="submission" date="2022-04" db="EMBL/GenBank/DDBJ databases">
        <title>Tomato heritable bacteria conferring resistance against bacterial wilt.</title>
        <authorList>
            <person name="Yin J."/>
        </authorList>
    </citation>
    <scope>NUCLEOTIDE SEQUENCE</scope>
    <source>
        <strain evidence="3">Cra20</strain>
    </source>
</reference>
<dbReference type="SUPFAM" id="SSF48452">
    <property type="entry name" value="TPR-like"/>
    <property type="match status" value="1"/>
</dbReference>
<feature type="repeat" description="TPR" evidence="1">
    <location>
        <begin position="183"/>
        <end position="216"/>
    </location>
</feature>
<dbReference type="Gene3D" id="1.25.40.10">
    <property type="entry name" value="Tetratricopeptide repeat domain"/>
    <property type="match status" value="1"/>
</dbReference>
<feature type="signal peptide" evidence="2">
    <location>
        <begin position="1"/>
        <end position="20"/>
    </location>
</feature>
<dbReference type="InterPro" id="IPR019734">
    <property type="entry name" value="TPR_rpt"/>
</dbReference>
<accession>A0ABU3MZT0</accession>
<organism evidence="3">
    <name type="scientific">Sphingomonas psychrotolerans</name>
    <dbReference type="NCBI Taxonomy" id="1327635"/>
    <lineage>
        <taxon>Bacteria</taxon>
        <taxon>Pseudomonadati</taxon>
        <taxon>Pseudomonadota</taxon>
        <taxon>Alphaproteobacteria</taxon>
        <taxon>Sphingomonadales</taxon>
        <taxon>Sphingomonadaceae</taxon>
        <taxon>Sphingomonas</taxon>
    </lineage>
</organism>
<dbReference type="Pfam" id="PF13424">
    <property type="entry name" value="TPR_12"/>
    <property type="match status" value="1"/>
</dbReference>
<evidence type="ECO:0000313" key="3">
    <source>
        <dbReference type="EMBL" id="MDT8757795.1"/>
    </source>
</evidence>
<evidence type="ECO:0000256" key="1">
    <source>
        <dbReference type="PROSITE-ProRule" id="PRU00339"/>
    </source>
</evidence>
<keyword evidence="1" id="KW-0802">TPR repeat</keyword>